<dbReference type="EMBL" id="JTFC01000012">
    <property type="protein sequence ID" value="RUS57771.1"/>
    <property type="molecule type" value="Genomic_DNA"/>
</dbReference>
<feature type="transmembrane region" description="Helical" evidence="1">
    <location>
        <begin position="48"/>
        <end position="65"/>
    </location>
</feature>
<evidence type="ECO:0008006" key="4">
    <source>
        <dbReference type="Google" id="ProtNLM"/>
    </source>
</evidence>
<evidence type="ECO:0000313" key="2">
    <source>
        <dbReference type="EMBL" id="RUS57771.1"/>
    </source>
</evidence>
<feature type="transmembrane region" description="Helical" evidence="1">
    <location>
        <begin position="85"/>
        <end position="105"/>
    </location>
</feature>
<sequence>MEQNLDRQLLKEEQENKQAATGQTSFTEQEYVNISESSEFKTLSKRKLGFIVPMSILFFVIYFTLPLLSSFTGVLDGKAIGEVTWIWIYSLAIFIMVWTFTIIYVKKAASFDKDAEAINDKAKAGGYK</sequence>
<dbReference type="AlphaFoldDB" id="A0A433RWW4"/>
<reference evidence="2 3" key="1">
    <citation type="submission" date="2014-11" db="EMBL/GenBank/DDBJ databases">
        <title>Genome sequence and analysis of novel Kurthia sp.</title>
        <authorList>
            <person name="Lawson J.N."/>
            <person name="Gonzalez J.E."/>
            <person name="Rinauldi L."/>
            <person name="Xuan Z."/>
            <person name="Firman A."/>
            <person name="Shaddox L."/>
            <person name="Trudeau A."/>
            <person name="Shah S."/>
            <person name="Reiman D."/>
        </authorList>
    </citation>
    <scope>NUCLEOTIDE SEQUENCE [LARGE SCALE GENOMIC DNA]</scope>
    <source>
        <strain evidence="2 3">3B1D</strain>
    </source>
</reference>
<keyword evidence="1" id="KW-1133">Transmembrane helix</keyword>
<organism evidence="2 3">
    <name type="scientific">Candidatus Kurthia intestinigallinarum</name>
    <dbReference type="NCBI Taxonomy" id="1562256"/>
    <lineage>
        <taxon>Bacteria</taxon>
        <taxon>Bacillati</taxon>
        <taxon>Bacillota</taxon>
        <taxon>Bacilli</taxon>
        <taxon>Bacillales</taxon>
        <taxon>Caryophanaceae</taxon>
        <taxon>Kurthia</taxon>
    </lineage>
</organism>
<protein>
    <recommendedName>
        <fullName evidence="4">DUF485 domain-containing protein</fullName>
    </recommendedName>
</protein>
<evidence type="ECO:0000313" key="3">
    <source>
        <dbReference type="Proteomes" id="UP000288623"/>
    </source>
</evidence>
<dbReference type="PANTHER" id="PTHR38441:SF1">
    <property type="entry name" value="MEMBRANE PROTEIN"/>
    <property type="match status" value="1"/>
</dbReference>
<comment type="caution">
    <text evidence="2">The sequence shown here is derived from an EMBL/GenBank/DDBJ whole genome shotgun (WGS) entry which is preliminary data.</text>
</comment>
<proteinExistence type="predicted"/>
<dbReference type="Pfam" id="PF04341">
    <property type="entry name" value="DUF485"/>
    <property type="match status" value="1"/>
</dbReference>
<accession>A0A433RWW4</accession>
<evidence type="ECO:0000256" key="1">
    <source>
        <dbReference type="SAM" id="Phobius"/>
    </source>
</evidence>
<keyword evidence="1" id="KW-0472">Membrane</keyword>
<gene>
    <name evidence="2" type="ORF">QI30_04235</name>
</gene>
<dbReference type="Proteomes" id="UP000288623">
    <property type="component" value="Unassembled WGS sequence"/>
</dbReference>
<name>A0A433RWW4_9BACL</name>
<dbReference type="PANTHER" id="PTHR38441">
    <property type="entry name" value="INTEGRAL MEMBRANE PROTEIN-RELATED"/>
    <property type="match status" value="1"/>
</dbReference>
<keyword evidence="1" id="KW-0812">Transmembrane</keyword>
<dbReference type="RefSeq" id="WP_126989712.1">
    <property type="nucleotide sequence ID" value="NZ_JTFC01000012.1"/>
</dbReference>
<dbReference type="InterPro" id="IPR007436">
    <property type="entry name" value="DUF485"/>
</dbReference>
<keyword evidence="3" id="KW-1185">Reference proteome</keyword>
<dbReference type="OrthoDB" id="2886991at2"/>